<feature type="region of interest" description="Disordered" evidence="5">
    <location>
        <begin position="364"/>
        <end position="414"/>
    </location>
</feature>
<feature type="transmembrane region" description="Helical" evidence="6">
    <location>
        <begin position="783"/>
        <end position="799"/>
    </location>
</feature>
<dbReference type="AlphaFoldDB" id="A0A8H6YM80"/>
<feature type="compositionally biased region" description="Basic residues" evidence="5">
    <location>
        <begin position="404"/>
        <end position="414"/>
    </location>
</feature>
<feature type="transmembrane region" description="Helical" evidence="6">
    <location>
        <begin position="819"/>
        <end position="837"/>
    </location>
</feature>
<dbReference type="Pfam" id="PF10337">
    <property type="entry name" value="ArAE_2_N"/>
    <property type="match status" value="2"/>
</dbReference>
<keyword evidence="3 6" id="KW-1133">Transmembrane helix</keyword>
<proteinExistence type="predicted"/>
<feature type="domain" description="DUF2421" evidence="7">
    <location>
        <begin position="843"/>
        <end position="1071"/>
    </location>
</feature>
<evidence type="ECO:0008006" key="12">
    <source>
        <dbReference type="Google" id="ProtNLM"/>
    </source>
</evidence>
<dbReference type="InterPro" id="IPR018820">
    <property type="entry name" value="BRE4-related_DUF2421"/>
</dbReference>
<dbReference type="Pfam" id="PF10334">
    <property type="entry name" value="BRE4"/>
    <property type="match status" value="1"/>
</dbReference>
<dbReference type="EMBL" id="JACAZH010000007">
    <property type="protein sequence ID" value="KAF7363690.1"/>
    <property type="molecule type" value="Genomic_DNA"/>
</dbReference>
<dbReference type="Proteomes" id="UP000623467">
    <property type="component" value="Unassembled WGS sequence"/>
</dbReference>
<dbReference type="PANTHER" id="PTHR37994">
    <property type="entry name" value="ARAE_2_N DOMAIN-CONTAINING PROTEIN-RELATED"/>
    <property type="match status" value="1"/>
</dbReference>
<gene>
    <name evidence="10" type="ORF">MSAN_01026700</name>
</gene>
<dbReference type="InterPro" id="IPR049453">
    <property type="entry name" value="Memb_transporter_dom"/>
</dbReference>
<feature type="transmembrane region" description="Helical" evidence="6">
    <location>
        <begin position="673"/>
        <end position="692"/>
    </location>
</feature>
<feature type="domain" description="Putative ER transporter 6TM N-terminal" evidence="8">
    <location>
        <begin position="58"/>
        <end position="153"/>
    </location>
</feature>
<keyword evidence="4 6" id="KW-0472">Membrane</keyword>
<name>A0A8H6YM80_9AGAR</name>
<keyword evidence="2 6" id="KW-0812">Transmembrane</keyword>
<evidence type="ECO:0000256" key="6">
    <source>
        <dbReference type="SAM" id="Phobius"/>
    </source>
</evidence>
<evidence type="ECO:0000313" key="11">
    <source>
        <dbReference type="Proteomes" id="UP000623467"/>
    </source>
</evidence>
<feature type="transmembrane region" description="Helical" evidence="6">
    <location>
        <begin position="77"/>
        <end position="103"/>
    </location>
</feature>
<evidence type="ECO:0000313" key="10">
    <source>
        <dbReference type="EMBL" id="KAF7363690.1"/>
    </source>
</evidence>
<dbReference type="PANTHER" id="PTHR37994:SF1">
    <property type="entry name" value="ER TRANSPORTER 6TM N-TERMINAL DOMAIN-CONTAINING PROTEIN"/>
    <property type="match status" value="1"/>
</dbReference>
<feature type="domain" description="Integral membrane bound transporter" evidence="9">
    <location>
        <begin position="702"/>
        <end position="830"/>
    </location>
</feature>
<feature type="compositionally biased region" description="Basic and acidic residues" evidence="5">
    <location>
        <begin position="12"/>
        <end position="27"/>
    </location>
</feature>
<dbReference type="OrthoDB" id="2274698at2759"/>
<comment type="caution">
    <text evidence="10">The sequence shown here is derived from an EMBL/GenBank/DDBJ whole genome shotgun (WGS) entry which is preliminary data.</text>
</comment>
<evidence type="ECO:0000256" key="4">
    <source>
        <dbReference type="ARBA" id="ARBA00023136"/>
    </source>
</evidence>
<dbReference type="GO" id="GO:0016020">
    <property type="term" value="C:membrane"/>
    <property type="evidence" value="ECO:0007669"/>
    <property type="project" value="UniProtKB-SubCell"/>
</dbReference>
<reference evidence="10" key="1">
    <citation type="submission" date="2020-05" db="EMBL/GenBank/DDBJ databases">
        <title>Mycena genomes resolve the evolution of fungal bioluminescence.</title>
        <authorList>
            <person name="Tsai I.J."/>
        </authorList>
    </citation>
    <scope>NUCLEOTIDE SEQUENCE</scope>
    <source>
        <strain evidence="10">160909Yilan</strain>
    </source>
</reference>
<evidence type="ECO:0000259" key="8">
    <source>
        <dbReference type="Pfam" id="PF10337"/>
    </source>
</evidence>
<feature type="transmembrane region" description="Helical" evidence="6">
    <location>
        <begin position="230"/>
        <end position="250"/>
    </location>
</feature>
<evidence type="ECO:0000256" key="5">
    <source>
        <dbReference type="SAM" id="MobiDB-lite"/>
    </source>
</evidence>
<protein>
    <recommendedName>
        <fullName evidence="12">ER transporter 6TM N-terminal domain-containing protein</fullName>
    </recommendedName>
</protein>
<feature type="transmembrane region" description="Helical" evidence="6">
    <location>
        <begin position="726"/>
        <end position="746"/>
    </location>
</feature>
<feature type="compositionally biased region" description="Low complexity" evidence="5">
    <location>
        <begin position="28"/>
        <end position="42"/>
    </location>
</feature>
<evidence type="ECO:0000256" key="1">
    <source>
        <dbReference type="ARBA" id="ARBA00004141"/>
    </source>
</evidence>
<dbReference type="Pfam" id="PF13515">
    <property type="entry name" value="FUSC_2"/>
    <property type="match status" value="1"/>
</dbReference>
<organism evidence="10 11">
    <name type="scientific">Mycena sanguinolenta</name>
    <dbReference type="NCBI Taxonomy" id="230812"/>
    <lineage>
        <taxon>Eukaryota</taxon>
        <taxon>Fungi</taxon>
        <taxon>Dikarya</taxon>
        <taxon>Basidiomycota</taxon>
        <taxon>Agaricomycotina</taxon>
        <taxon>Agaricomycetes</taxon>
        <taxon>Agaricomycetidae</taxon>
        <taxon>Agaricales</taxon>
        <taxon>Marasmiineae</taxon>
        <taxon>Mycenaceae</taxon>
        <taxon>Mycena</taxon>
    </lineage>
</organism>
<feature type="transmembrane region" description="Helical" evidence="6">
    <location>
        <begin position="758"/>
        <end position="776"/>
    </location>
</feature>
<keyword evidence="11" id="KW-1185">Reference proteome</keyword>
<sequence length="1104" mass="123779">MSEGHSAPRGIEVPEKTEADPKPESATRSDSTSTGSASSSQQTSSNAFDWLEWPSSLQWVPNNLTWAKIKPTIRSAIAAWLSTILFLIPAVERFLGQASFLILITAFMSPPNDSFMAVLEREFMILSFVTTAWGWSCLGIKLADLARVDRNPSATFLDAVTGQYLEVGVPHGHPRCFYIFRKRCDTVYSGSGGSQSDFCLCSRVSLFVWIFLLQRRRCFRIHSIRNTGKAIVLPVVFHSAIAILTSIVIFPSSVSAQFTTRLGLVLTPLAKSFELHQAVLKENPYSPEFSSMASTITSLVAKSEAGLNSLAASARLLGGDLVYSRFPPTDFMALQKHAKRMAVRANGMARYFLLLDPTREKFPLTPVPSRGGTPIGSPVISRPPSPTREQTEDRLDSPPTPTRRSQHTHHSHRHSLLHNSLLHLSIKKNEQVVGVFESQRFLDLEAHLSHPEVEAYTKETAKLLSQSCTPLLKSCQGSVNWIQDWLAFVRRGTLARLIGGAKQQRALEQRMGELEAVRQDLTVALDEFRKDKRHLVLEPWNPLFDPSHEPEHDMPPHRYLFHCYVYQYHLIQMSVNVKIMLDTIHDMEKERKEARLWTPAHKLFLDWSNWHSSDFDEDEEDPDKIQGYPPAVEEYDLGMTRCRDPDALPPRNGFEWAMSLLYRGVVELGRGNTLFALKAATLTVILCLPSFLKSSATFAYENRFIWAIFMGQSTLSRFRGDTVFGLSARVLSTFFGGVLGLVMWYISAGAGNGNAYGLAAVCAVCYPFFFFGRLYYPGPPMRVVILFVTANLVIGYSYQDQYIVTPGSPGFGWEVAWRRFLLVTVGVVAAGIFSLFPPSTTIRHYERTTMATTVSELGTMYCDIISFANSSRGMDTQAIVTALIAIRSKIRRSITLKSNAVYEVCFSLRIICSFLTSNSFPCEDDGQLSDIKKSWSCNCKQLAYSLSHLFSIVENMDPSWTRAFLRRTRLLDADFQGDVLAVISMISTALRTGSALPQITPCPLIDRFQSHLGLHHNDSEEDYGIPKTLNLETLQNEQYLMFCVGIATTYGIISRLDRLMVTVKEIVGEQYHIHGAGVPLPIRTAPRIPLGSRTNTMEYRPPQV</sequence>
<accession>A0A8H6YM80</accession>
<evidence type="ECO:0000256" key="3">
    <source>
        <dbReference type="ARBA" id="ARBA00022989"/>
    </source>
</evidence>
<comment type="subcellular location">
    <subcellularLocation>
        <location evidence="1">Membrane</location>
        <topology evidence="1">Multi-pass membrane protein</topology>
    </subcellularLocation>
</comment>
<feature type="transmembrane region" description="Helical" evidence="6">
    <location>
        <begin position="123"/>
        <end position="143"/>
    </location>
</feature>
<feature type="domain" description="Putative ER transporter 6TM N-terminal" evidence="8">
    <location>
        <begin position="228"/>
        <end position="534"/>
    </location>
</feature>
<evidence type="ECO:0000259" key="9">
    <source>
        <dbReference type="Pfam" id="PF13515"/>
    </source>
</evidence>
<feature type="region of interest" description="Disordered" evidence="5">
    <location>
        <begin position="1"/>
        <end position="42"/>
    </location>
</feature>
<evidence type="ECO:0000256" key="2">
    <source>
        <dbReference type="ARBA" id="ARBA00022692"/>
    </source>
</evidence>
<evidence type="ECO:0000259" key="7">
    <source>
        <dbReference type="Pfam" id="PF10334"/>
    </source>
</evidence>
<dbReference type="InterPro" id="IPR018823">
    <property type="entry name" value="ArAE_2_N"/>
</dbReference>